<feature type="region of interest" description="Disordered" evidence="1">
    <location>
        <begin position="54"/>
        <end position="103"/>
    </location>
</feature>
<dbReference type="Proteomes" id="UP001058974">
    <property type="component" value="Chromosome 7"/>
</dbReference>
<dbReference type="Gramene" id="Psat7g163320.2">
    <property type="protein sequence ID" value="Psat7g163320.2.cds1"/>
    <property type="gene ID" value="Psat7g163320"/>
</dbReference>
<evidence type="ECO:0000256" key="3">
    <source>
        <dbReference type="SAM" id="SignalP"/>
    </source>
</evidence>
<sequence>MIYSNLFRMSKLGFLVLLLIHILLLEAMAHETEAEAPLPEINFNPLEHKTQNEVQLHDHDIVEDHKVSGDASDSASERDGESDSKVAEAPNIRRLGKHHSSDKSVAGGGVIIGGLVTAIFAAVFSYIRVTRKRDPGY</sequence>
<gene>
    <name evidence="4" type="ORF">KIW84_075296</name>
</gene>
<dbReference type="PANTHER" id="PTHR34558:SF4">
    <property type="entry name" value="TRANSMEMBRANE PROTEIN"/>
    <property type="match status" value="1"/>
</dbReference>
<keyword evidence="5" id="KW-1185">Reference proteome</keyword>
<keyword evidence="2" id="KW-0812">Transmembrane</keyword>
<protein>
    <recommendedName>
        <fullName evidence="6">Transmembrane protein</fullName>
    </recommendedName>
</protein>
<keyword evidence="2" id="KW-0472">Membrane</keyword>
<evidence type="ECO:0000313" key="4">
    <source>
        <dbReference type="EMBL" id="KAI5389919.1"/>
    </source>
</evidence>
<feature type="compositionally biased region" description="Basic and acidic residues" evidence="1">
    <location>
        <begin position="75"/>
        <end position="86"/>
    </location>
</feature>
<accession>A0A9D4ZZN4</accession>
<dbReference type="EMBL" id="JAMSHJ010000007">
    <property type="protein sequence ID" value="KAI5389919.1"/>
    <property type="molecule type" value="Genomic_DNA"/>
</dbReference>
<reference evidence="4 5" key="1">
    <citation type="journal article" date="2022" name="Nat. Genet.">
        <title>Improved pea reference genome and pan-genome highlight genomic features and evolutionary characteristics.</title>
        <authorList>
            <person name="Yang T."/>
            <person name="Liu R."/>
            <person name="Luo Y."/>
            <person name="Hu S."/>
            <person name="Wang D."/>
            <person name="Wang C."/>
            <person name="Pandey M.K."/>
            <person name="Ge S."/>
            <person name="Xu Q."/>
            <person name="Li N."/>
            <person name="Li G."/>
            <person name="Huang Y."/>
            <person name="Saxena R.K."/>
            <person name="Ji Y."/>
            <person name="Li M."/>
            <person name="Yan X."/>
            <person name="He Y."/>
            <person name="Liu Y."/>
            <person name="Wang X."/>
            <person name="Xiang C."/>
            <person name="Varshney R.K."/>
            <person name="Ding H."/>
            <person name="Gao S."/>
            <person name="Zong X."/>
        </authorList>
    </citation>
    <scope>NUCLEOTIDE SEQUENCE [LARGE SCALE GENOMIC DNA]</scope>
    <source>
        <strain evidence="4 5">cv. Zhongwan 6</strain>
    </source>
</reference>
<evidence type="ECO:0000256" key="1">
    <source>
        <dbReference type="SAM" id="MobiDB-lite"/>
    </source>
</evidence>
<feature type="signal peptide" evidence="3">
    <location>
        <begin position="1"/>
        <end position="29"/>
    </location>
</feature>
<feature type="compositionally biased region" description="Basic and acidic residues" evidence="1">
    <location>
        <begin position="54"/>
        <end position="68"/>
    </location>
</feature>
<dbReference type="Gramene" id="Psat07G0529600-T1">
    <property type="protein sequence ID" value="KAI5389919.1"/>
    <property type="gene ID" value="KIW84_075296"/>
</dbReference>
<name>A0A9D4ZZN4_PEA</name>
<dbReference type="PANTHER" id="PTHR34558">
    <property type="entry name" value="EXPRESSED PROTEIN"/>
    <property type="match status" value="1"/>
</dbReference>
<keyword evidence="2" id="KW-1133">Transmembrane helix</keyword>
<feature type="transmembrane region" description="Helical" evidence="2">
    <location>
        <begin position="105"/>
        <end position="127"/>
    </location>
</feature>
<evidence type="ECO:0008006" key="6">
    <source>
        <dbReference type="Google" id="ProtNLM"/>
    </source>
</evidence>
<dbReference type="Gramene" id="Psat7g163320.1">
    <property type="protein sequence ID" value="Psat7g163320.1.cds1"/>
    <property type="gene ID" value="Psat7g163320"/>
</dbReference>
<dbReference type="AlphaFoldDB" id="A0A9D4ZZN4"/>
<proteinExistence type="predicted"/>
<evidence type="ECO:0000313" key="5">
    <source>
        <dbReference type="Proteomes" id="UP001058974"/>
    </source>
</evidence>
<comment type="caution">
    <text evidence="4">The sequence shown here is derived from an EMBL/GenBank/DDBJ whole genome shotgun (WGS) entry which is preliminary data.</text>
</comment>
<evidence type="ECO:0000256" key="2">
    <source>
        <dbReference type="SAM" id="Phobius"/>
    </source>
</evidence>
<keyword evidence="3" id="KW-0732">Signal</keyword>
<feature type="chain" id="PRO_5039433833" description="Transmembrane protein" evidence="3">
    <location>
        <begin position="30"/>
        <end position="137"/>
    </location>
</feature>
<organism evidence="4 5">
    <name type="scientific">Pisum sativum</name>
    <name type="common">Garden pea</name>
    <name type="synonym">Lathyrus oleraceus</name>
    <dbReference type="NCBI Taxonomy" id="3888"/>
    <lineage>
        <taxon>Eukaryota</taxon>
        <taxon>Viridiplantae</taxon>
        <taxon>Streptophyta</taxon>
        <taxon>Embryophyta</taxon>
        <taxon>Tracheophyta</taxon>
        <taxon>Spermatophyta</taxon>
        <taxon>Magnoliopsida</taxon>
        <taxon>eudicotyledons</taxon>
        <taxon>Gunneridae</taxon>
        <taxon>Pentapetalae</taxon>
        <taxon>rosids</taxon>
        <taxon>fabids</taxon>
        <taxon>Fabales</taxon>
        <taxon>Fabaceae</taxon>
        <taxon>Papilionoideae</taxon>
        <taxon>50 kb inversion clade</taxon>
        <taxon>NPAAA clade</taxon>
        <taxon>Hologalegina</taxon>
        <taxon>IRL clade</taxon>
        <taxon>Fabeae</taxon>
        <taxon>Lathyrus</taxon>
    </lineage>
</organism>